<gene>
    <name evidence="1" type="ORF">J5474_04230</name>
</gene>
<organism evidence="1 2">
    <name type="scientific">Sagittula salina</name>
    <dbReference type="NCBI Taxonomy" id="2820268"/>
    <lineage>
        <taxon>Bacteria</taxon>
        <taxon>Pseudomonadati</taxon>
        <taxon>Pseudomonadota</taxon>
        <taxon>Alphaproteobacteria</taxon>
        <taxon>Rhodobacterales</taxon>
        <taxon>Roseobacteraceae</taxon>
        <taxon>Sagittula</taxon>
    </lineage>
</organism>
<dbReference type="Proteomes" id="UP000675940">
    <property type="component" value="Unassembled WGS sequence"/>
</dbReference>
<protein>
    <submittedName>
        <fullName evidence="1">Uncharacterized protein</fullName>
    </submittedName>
</protein>
<name>A0A940S268_9RHOB</name>
<proteinExistence type="predicted"/>
<dbReference type="EMBL" id="JAGISH010000002">
    <property type="protein sequence ID" value="MBP0481699.1"/>
    <property type="molecule type" value="Genomic_DNA"/>
</dbReference>
<dbReference type="RefSeq" id="WP_209359568.1">
    <property type="nucleotide sequence ID" value="NZ_JAGISH010000002.1"/>
</dbReference>
<evidence type="ECO:0000313" key="2">
    <source>
        <dbReference type="Proteomes" id="UP000675940"/>
    </source>
</evidence>
<evidence type="ECO:0000313" key="1">
    <source>
        <dbReference type="EMBL" id="MBP0481699.1"/>
    </source>
</evidence>
<accession>A0A940S268</accession>
<sequence>MPILGSNAVMIGASLLFTGALVAGVQYLPPLTQPDASTFPEFQQYRPVDGTPGLIEARDSGGRSVIVNPGAYCQAELSGVDCGCFRETANQVLRSRKPRVSGWRYADDWELALAQAKASCD</sequence>
<reference evidence="1" key="1">
    <citation type="submission" date="2021-03" db="EMBL/GenBank/DDBJ databases">
        <title>Sagittula salina sp. nov. strain M10.9X isolated from the marine waste.</title>
        <authorList>
            <person name="Satari L."/>
            <person name="Molina-Menor E."/>
            <person name="Vidal-Verdu A."/>
            <person name="Pascual J."/>
            <person name="Pereto J."/>
            <person name="Porcar M."/>
        </authorList>
    </citation>
    <scope>NUCLEOTIDE SEQUENCE</scope>
    <source>
        <strain evidence="1">M10.9X</strain>
    </source>
</reference>
<keyword evidence="2" id="KW-1185">Reference proteome</keyword>
<dbReference type="AlphaFoldDB" id="A0A940S268"/>
<comment type="caution">
    <text evidence="1">The sequence shown here is derived from an EMBL/GenBank/DDBJ whole genome shotgun (WGS) entry which is preliminary data.</text>
</comment>